<accession>A0A0G1PKZ3</accession>
<keyword evidence="1" id="KW-0812">Transmembrane</keyword>
<evidence type="ECO:0000313" key="3">
    <source>
        <dbReference type="Proteomes" id="UP000034794"/>
    </source>
</evidence>
<keyword evidence="1" id="KW-0472">Membrane</keyword>
<gene>
    <name evidence="2" type="ORF">UX47_C0003G0007</name>
</gene>
<feature type="transmembrane region" description="Helical" evidence="1">
    <location>
        <begin position="33"/>
        <end position="54"/>
    </location>
</feature>
<sequence>MNKRFWLILLTCLYALVSGLLWGGSMRIGFLPHIFPVMMFVVMGGSILVFFEIFKAILRVKIYIDIPGSFFLFGLMVLGSVAITNSLPCLYVALFLLLVSFLIEYSTPR</sequence>
<evidence type="ECO:0000313" key="2">
    <source>
        <dbReference type="EMBL" id="KKU33484.1"/>
    </source>
</evidence>
<dbReference type="EMBL" id="LCMI01000003">
    <property type="protein sequence ID" value="KKU33484.1"/>
    <property type="molecule type" value="Genomic_DNA"/>
</dbReference>
<evidence type="ECO:0000256" key="1">
    <source>
        <dbReference type="SAM" id="Phobius"/>
    </source>
</evidence>
<protein>
    <submittedName>
        <fullName evidence="2">Uncharacterized protein</fullName>
    </submittedName>
</protein>
<reference evidence="2 3" key="1">
    <citation type="journal article" date="2015" name="Nature">
        <title>rRNA introns, odd ribosomes, and small enigmatic genomes across a large radiation of phyla.</title>
        <authorList>
            <person name="Brown C.T."/>
            <person name="Hug L.A."/>
            <person name="Thomas B.C."/>
            <person name="Sharon I."/>
            <person name="Castelle C.J."/>
            <person name="Singh A."/>
            <person name="Wilkins M.J."/>
            <person name="Williams K.H."/>
            <person name="Banfield J.F."/>
        </authorList>
    </citation>
    <scope>NUCLEOTIDE SEQUENCE [LARGE SCALE GENOMIC DNA]</scope>
</reference>
<comment type="caution">
    <text evidence="2">The sequence shown here is derived from an EMBL/GenBank/DDBJ whole genome shotgun (WGS) entry which is preliminary data.</text>
</comment>
<name>A0A0G1PKZ3_9BACT</name>
<dbReference type="AlphaFoldDB" id="A0A0G1PKZ3"/>
<feature type="transmembrane region" description="Helical" evidence="1">
    <location>
        <begin position="90"/>
        <end position="107"/>
    </location>
</feature>
<organism evidence="2 3">
    <name type="scientific">Candidatus Collierbacteria bacterium GW2011_GWA2_46_26</name>
    <dbReference type="NCBI Taxonomy" id="1618381"/>
    <lineage>
        <taxon>Bacteria</taxon>
        <taxon>Candidatus Collieribacteriota</taxon>
    </lineage>
</organism>
<dbReference type="Proteomes" id="UP000034794">
    <property type="component" value="Unassembled WGS sequence"/>
</dbReference>
<proteinExistence type="predicted"/>
<keyword evidence="1" id="KW-1133">Transmembrane helix</keyword>